<dbReference type="SUPFAM" id="SSF47413">
    <property type="entry name" value="lambda repressor-like DNA-binding domains"/>
    <property type="match status" value="1"/>
</dbReference>
<protein>
    <submittedName>
        <fullName evidence="2">Transcriptional regulator</fullName>
    </submittedName>
</protein>
<comment type="caution">
    <text evidence="2">The sequence shown here is derived from an EMBL/GenBank/DDBJ whole genome shotgun (WGS) entry which is preliminary data.</text>
</comment>
<reference evidence="2 3" key="1">
    <citation type="submission" date="2018-02" db="EMBL/GenBank/DDBJ databases">
        <title>The draft genome of Sphingobacterium sp. 5JN-11.</title>
        <authorList>
            <person name="Liu L."/>
            <person name="Li L."/>
            <person name="Liang L."/>
            <person name="Zhang X."/>
            <person name="Wang T."/>
        </authorList>
    </citation>
    <scope>NUCLEOTIDE SEQUENCE [LARGE SCALE GENOMIC DNA]</scope>
    <source>
        <strain evidence="2 3">5JN-11</strain>
    </source>
</reference>
<evidence type="ECO:0000313" key="3">
    <source>
        <dbReference type="Proteomes" id="UP000239711"/>
    </source>
</evidence>
<dbReference type="Gene3D" id="1.10.260.40">
    <property type="entry name" value="lambda repressor-like DNA-binding domains"/>
    <property type="match status" value="1"/>
</dbReference>
<sequence>MEKQFENITEITDRKAYDEAVKYLNEVVDYATENGYFAEQGADNEYTTEFGRIAGMCADYESLYMDLRPLKFKTPLIVSIEKEMRKKHLNQRQTAEILEIKENTFSQIMSGKRNVSMKLAKKLYHTGV</sequence>
<dbReference type="GO" id="GO:0003677">
    <property type="term" value="F:DNA binding"/>
    <property type="evidence" value="ECO:0007669"/>
    <property type="project" value="InterPro"/>
</dbReference>
<feature type="domain" description="HTH cro/C1-type" evidence="1">
    <location>
        <begin position="80"/>
        <end position="123"/>
    </location>
</feature>
<evidence type="ECO:0000259" key="1">
    <source>
        <dbReference type="PROSITE" id="PS50943"/>
    </source>
</evidence>
<dbReference type="PROSITE" id="PS50943">
    <property type="entry name" value="HTH_CROC1"/>
    <property type="match status" value="1"/>
</dbReference>
<keyword evidence="3" id="KW-1185">Reference proteome</keyword>
<dbReference type="InterPro" id="IPR001387">
    <property type="entry name" value="Cro/C1-type_HTH"/>
</dbReference>
<evidence type="ECO:0000313" key="2">
    <source>
        <dbReference type="EMBL" id="PRD49042.1"/>
    </source>
</evidence>
<dbReference type="EMBL" id="PVBQ01000002">
    <property type="protein sequence ID" value="PRD49042.1"/>
    <property type="molecule type" value="Genomic_DNA"/>
</dbReference>
<accession>A0A2S9J8E6</accession>
<dbReference type="AlphaFoldDB" id="A0A2S9J8E6"/>
<proteinExistence type="predicted"/>
<dbReference type="OrthoDB" id="961302at2"/>
<dbReference type="CDD" id="cd00093">
    <property type="entry name" value="HTH_XRE"/>
    <property type="match status" value="1"/>
</dbReference>
<dbReference type="InterPro" id="IPR010982">
    <property type="entry name" value="Lambda_DNA-bd_dom_sf"/>
</dbReference>
<name>A0A2S9J8E6_9SPHI</name>
<organism evidence="2 3">
    <name type="scientific">Sphingobacterium haloxyli</name>
    <dbReference type="NCBI Taxonomy" id="2100533"/>
    <lineage>
        <taxon>Bacteria</taxon>
        <taxon>Pseudomonadati</taxon>
        <taxon>Bacteroidota</taxon>
        <taxon>Sphingobacteriia</taxon>
        <taxon>Sphingobacteriales</taxon>
        <taxon>Sphingobacteriaceae</taxon>
        <taxon>Sphingobacterium</taxon>
    </lineage>
</organism>
<gene>
    <name evidence="2" type="ORF">C5745_03665</name>
</gene>
<dbReference type="RefSeq" id="WP_105715608.1">
    <property type="nucleotide sequence ID" value="NZ_PVBQ01000002.1"/>
</dbReference>
<dbReference type="Proteomes" id="UP000239711">
    <property type="component" value="Unassembled WGS sequence"/>
</dbReference>